<proteinExistence type="inferred from homology"/>
<protein>
    <recommendedName>
        <fullName evidence="15">Cytochrome c oxidase subunit 2</fullName>
        <ecNumber evidence="15">7.1.1.9</ecNumber>
    </recommendedName>
</protein>
<evidence type="ECO:0000256" key="13">
    <source>
        <dbReference type="ARBA" id="ARBA00047816"/>
    </source>
</evidence>
<evidence type="ECO:0000256" key="11">
    <source>
        <dbReference type="ARBA" id="ARBA00023136"/>
    </source>
</evidence>
<comment type="similarity">
    <text evidence="2 14">Belongs to the cytochrome c oxidase subunit 2 family.</text>
</comment>
<evidence type="ECO:0000259" key="18">
    <source>
        <dbReference type="PROSITE" id="PS50999"/>
    </source>
</evidence>
<evidence type="ECO:0000256" key="4">
    <source>
        <dbReference type="ARBA" id="ARBA00022660"/>
    </source>
</evidence>
<evidence type="ECO:0000256" key="12">
    <source>
        <dbReference type="ARBA" id="ARBA00024688"/>
    </source>
</evidence>
<feature type="transmembrane region" description="Helical" evidence="16">
    <location>
        <begin position="51"/>
        <end position="74"/>
    </location>
</feature>
<dbReference type="PROSITE" id="PS50857">
    <property type="entry name" value="COX2_CUA"/>
    <property type="match status" value="1"/>
</dbReference>
<dbReference type="PANTHER" id="PTHR22888">
    <property type="entry name" value="CYTOCHROME C OXIDASE, SUBUNIT II"/>
    <property type="match status" value="1"/>
</dbReference>
<keyword evidence="7" id="KW-1278">Translocase</keyword>
<dbReference type="PRINTS" id="PR01166">
    <property type="entry name" value="CYCOXIDASEII"/>
</dbReference>
<evidence type="ECO:0000256" key="7">
    <source>
        <dbReference type="ARBA" id="ARBA00022967"/>
    </source>
</evidence>
<dbReference type="STRING" id="167539.Pro_0442"/>
<evidence type="ECO:0000256" key="6">
    <source>
        <dbReference type="ARBA" id="ARBA00022723"/>
    </source>
</evidence>
<dbReference type="PROSITE" id="PS00078">
    <property type="entry name" value="COX2"/>
    <property type="match status" value="1"/>
</dbReference>
<dbReference type="AlphaFoldDB" id="Q7VDD7"/>
<evidence type="ECO:0000256" key="2">
    <source>
        <dbReference type="ARBA" id="ARBA00007866"/>
    </source>
</evidence>
<dbReference type="InterPro" id="IPR045187">
    <property type="entry name" value="CcO_II"/>
</dbReference>
<keyword evidence="4 14" id="KW-0679">Respiratory chain</keyword>
<evidence type="ECO:0000256" key="14">
    <source>
        <dbReference type="RuleBase" id="RU000456"/>
    </source>
</evidence>
<dbReference type="Gene3D" id="2.60.40.420">
    <property type="entry name" value="Cupredoxins - blue copper proteins"/>
    <property type="match status" value="1"/>
</dbReference>
<dbReference type="PATRIC" id="fig|167539.5.peg.453"/>
<keyword evidence="6 15" id="KW-0479">Metal-binding</keyword>
<dbReference type="EC" id="7.1.1.9" evidence="15"/>
<evidence type="ECO:0000313" key="20">
    <source>
        <dbReference type="Proteomes" id="UP000001420"/>
    </source>
</evidence>
<keyword evidence="11 16" id="KW-0472">Membrane</keyword>
<dbReference type="SUPFAM" id="SSF81464">
    <property type="entry name" value="Cytochrome c oxidase subunit II-like, transmembrane region"/>
    <property type="match status" value="1"/>
</dbReference>
<evidence type="ECO:0000256" key="10">
    <source>
        <dbReference type="ARBA" id="ARBA00023008"/>
    </source>
</evidence>
<keyword evidence="9 16" id="KW-1133">Transmembrane helix</keyword>
<dbReference type="Pfam" id="PF00116">
    <property type="entry name" value="COX2"/>
    <property type="match status" value="1"/>
</dbReference>
<comment type="subcellular location">
    <subcellularLocation>
        <location evidence="14">Cell membrane</location>
        <topology evidence="14">Multi-pass membrane protein</topology>
    </subcellularLocation>
    <subcellularLocation>
        <location evidence="1">Membrane</location>
        <topology evidence="1">Multi-pass membrane protein</topology>
    </subcellularLocation>
</comment>
<keyword evidence="10 15" id="KW-0186">Copper</keyword>
<evidence type="ECO:0000256" key="15">
    <source>
        <dbReference type="RuleBase" id="RU004024"/>
    </source>
</evidence>
<comment type="catalytic activity">
    <reaction evidence="13 15">
        <text>4 Fe(II)-[cytochrome c] + O2 + 8 H(+)(in) = 4 Fe(III)-[cytochrome c] + 2 H2O + 4 H(+)(out)</text>
        <dbReference type="Rhea" id="RHEA:11436"/>
        <dbReference type="Rhea" id="RHEA-COMP:10350"/>
        <dbReference type="Rhea" id="RHEA-COMP:14399"/>
        <dbReference type="ChEBI" id="CHEBI:15377"/>
        <dbReference type="ChEBI" id="CHEBI:15378"/>
        <dbReference type="ChEBI" id="CHEBI:15379"/>
        <dbReference type="ChEBI" id="CHEBI:29033"/>
        <dbReference type="ChEBI" id="CHEBI:29034"/>
        <dbReference type="EC" id="7.1.1.9"/>
    </reaction>
</comment>
<evidence type="ECO:0000259" key="17">
    <source>
        <dbReference type="PROSITE" id="PS50857"/>
    </source>
</evidence>
<evidence type="ECO:0000256" key="8">
    <source>
        <dbReference type="ARBA" id="ARBA00022982"/>
    </source>
</evidence>
<feature type="transmembrane region" description="Helical" evidence="16">
    <location>
        <begin position="95"/>
        <end position="113"/>
    </location>
</feature>
<dbReference type="InterPro" id="IPR001505">
    <property type="entry name" value="Copper_CuA"/>
</dbReference>
<dbReference type="GO" id="GO:0042773">
    <property type="term" value="P:ATP synthesis coupled electron transport"/>
    <property type="evidence" value="ECO:0007669"/>
    <property type="project" value="TreeGrafter"/>
</dbReference>
<evidence type="ECO:0000256" key="3">
    <source>
        <dbReference type="ARBA" id="ARBA00022448"/>
    </source>
</evidence>
<dbReference type="GO" id="GO:0005886">
    <property type="term" value="C:plasma membrane"/>
    <property type="evidence" value="ECO:0007669"/>
    <property type="project" value="UniProtKB-SubCell"/>
</dbReference>
<dbReference type="InterPro" id="IPR002429">
    <property type="entry name" value="CcO_II-like_C"/>
</dbReference>
<comment type="cofactor">
    <cofactor evidence="15">
        <name>Cu cation</name>
        <dbReference type="ChEBI" id="CHEBI:23378"/>
    </cofactor>
    <text evidence="15">Binds a copper A center.</text>
</comment>
<accession>Q7VDD7</accession>
<dbReference type="HOGENOM" id="CLU_036876_4_2_3"/>
<dbReference type="InterPro" id="IPR036257">
    <property type="entry name" value="Cyt_c_oxidase_su2_TM_sf"/>
</dbReference>
<gene>
    <name evidence="19" type="primary">cyoA</name>
    <name evidence="19" type="ordered locus">Pro_0442</name>
</gene>
<dbReference type="PROSITE" id="PS50999">
    <property type="entry name" value="COX2_TM"/>
    <property type="match status" value="1"/>
</dbReference>
<dbReference type="PANTHER" id="PTHR22888:SF9">
    <property type="entry name" value="CYTOCHROME C OXIDASE SUBUNIT 2"/>
    <property type="match status" value="1"/>
</dbReference>
<name>Q7VDD7_PROMA</name>
<dbReference type="InterPro" id="IPR008972">
    <property type="entry name" value="Cupredoxin"/>
</dbReference>
<dbReference type="eggNOG" id="COG1622">
    <property type="taxonomic scope" value="Bacteria"/>
</dbReference>
<reference evidence="19 20" key="1">
    <citation type="journal article" date="2003" name="Proc. Natl. Acad. Sci. U.S.A.">
        <title>Genome sequence of the cyanobacterium Prochlorococcus marinus SS120, a nearly minimal oxyphototrophic genome.</title>
        <authorList>
            <person name="Dufresne A."/>
            <person name="Salanoubat M."/>
            <person name="Partensky F."/>
            <person name="Artiguenave F."/>
            <person name="Axmann I.M."/>
            <person name="Barbe V."/>
            <person name="Duprat S."/>
            <person name="Galperin M.Y."/>
            <person name="Koonin E.V."/>
            <person name="Le Gall F."/>
            <person name="Makarova K.S."/>
            <person name="Ostrowski M."/>
            <person name="Oztas S."/>
            <person name="Robert C."/>
            <person name="Rogozin I.B."/>
            <person name="Scanlan D.J."/>
            <person name="Tandeau de Marsac N."/>
            <person name="Weissenbach J."/>
            <person name="Wincker P."/>
            <person name="Wolf Y.I."/>
            <person name="Hess W.R."/>
        </authorList>
    </citation>
    <scope>NUCLEOTIDE SEQUENCE [LARGE SCALE GENOMIC DNA]</scope>
    <source>
        <strain evidence="20">SARG / CCMP1375 / SS120</strain>
    </source>
</reference>
<feature type="domain" description="Cytochrome oxidase subunit II copper A binding" evidence="17">
    <location>
        <begin position="157"/>
        <end position="268"/>
    </location>
</feature>
<organism evidence="19 20">
    <name type="scientific">Prochlorococcus marinus (strain SARG / CCMP1375 / SS120)</name>
    <dbReference type="NCBI Taxonomy" id="167539"/>
    <lineage>
        <taxon>Bacteria</taxon>
        <taxon>Bacillati</taxon>
        <taxon>Cyanobacteriota</taxon>
        <taxon>Cyanophyceae</taxon>
        <taxon>Synechococcales</taxon>
        <taxon>Prochlorococcaceae</taxon>
        <taxon>Prochlorococcus</taxon>
    </lineage>
</organism>
<dbReference type="Proteomes" id="UP000001420">
    <property type="component" value="Chromosome"/>
</dbReference>
<feature type="domain" description="Cytochrome oxidase subunit II transmembrane region profile" evidence="18">
    <location>
        <begin position="25"/>
        <end position="123"/>
    </location>
</feature>
<evidence type="ECO:0000256" key="1">
    <source>
        <dbReference type="ARBA" id="ARBA00004141"/>
    </source>
</evidence>
<evidence type="ECO:0000313" key="19">
    <source>
        <dbReference type="EMBL" id="AAP99488.1"/>
    </source>
</evidence>
<comment type="function">
    <text evidence="12 15">Subunits I and II form the functional core of the enzyme complex. Electrons originating in cytochrome c are transferred via heme a and Cu(A) to the binuclear center formed by heme a3 and Cu(B).</text>
</comment>
<keyword evidence="3 14" id="KW-0813">Transport</keyword>
<sequence length="277" mass="30853">MRSFVLPLTAIYTILISLALILGGIWAEDNLNLLPVVASSNAPIYDELFRVLFVIGIILFVGMTALVIYSLITFRKRPGQTSDGIAIEDNLPLEIFWTAVPAIVVLFVGLYSYDIYERMGGMQLASNNSHDHSLMMKDERIWGGIGTAQEENPEGALSPVNVEVTAMQFAFLFNYPKGEIISGELHVPAGRPVSMKMDSKDVIHAFWVPEFRLKQDIIPGQPTILNFTPTKIGRYPIICAELCGPYHGGMRSTVVVEEPEEYESWFNKNSKIPEVAL</sequence>
<evidence type="ECO:0000256" key="5">
    <source>
        <dbReference type="ARBA" id="ARBA00022692"/>
    </source>
</evidence>
<dbReference type="GO" id="GO:0005507">
    <property type="term" value="F:copper ion binding"/>
    <property type="evidence" value="ECO:0007669"/>
    <property type="project" value="InterPro"/>
</dbReference>
<dbReference type="SUPFAM" id="SSF49503">
    <property type="entry name" value="Cupredoxins"/>
    <property type="match status" value="1"/>
</dbReference>
<evidence type="ECO:0000256" key="16">
    <source>
        <dbReference type="SAM" id="Phobius"/>
    </source>
</evidence>
<evidence type="ECO:0000256" key="9">
    <source>
        <dbReference type="ARBA" id="ARBA00022989"/>
    </source>
</evidence>
<dbReference type="GO" id="GO:0004129">
    <property type="term" value="F:cytochrome-c oxidase activity"/>
    <property type="evidence" value="ECO:0007669"/>
    <property type="project" value="UniProtKB-EC"/>
</dbReference>
<keyword evidence="5 14" id="KW-0812">Transmembrane</keyword>
<dbReference type="EnsemblBacteria" id="AAP99488">
    <property type="protein sequence ID" value="AAP99488"/>
    <property type="gene ID" value="Pro_0442"/>
</dbReference>
<dbReference type="Gene3D" id="1.10.287.90">
    <property type="match status" value="1"/>
</dbReference>
<keyword evidence="8 14" id="KW-0249">Electron transport</keyword>
<dbReference type="OrthoDB" id="9781261at2"/>
<dbReference type="InterPro" id="IPR011759">
    <property type="entry name" value="Cyt_c_oxidase_su2_TM_dom"/>
</dbReference>
<dbReference type="CDD" id="cd13919">
    <property type="entry name" value="CuRO_HCO_II_like_5"/>
    <property type="match status" value="1"/>
</dbReference>
<dbReference type="Pfam" id="PF02790">
    <property type="entry name" value="COX2_TM"/>
    <property type="match status" value="1"/>
</dbReference>
<keyword evidence="20" id="KW-1185">Reference proteome</keyword>
<dbReference type="KEGG" id="pma:Pro_0442"/>
<dbReference type="EMBL" id="AE017126">
    <property type="protein sequence ID" value="AAP99488.1"/>
    <property type="molecule type" value="Genomic_DNA"/>
</dbReference>